<dbReference type="PATRIC" id="fig|796943.3.peg.1587"/>
<proteinExistence type="predicted"/>
<name>G9WP69_9FIRM</name>
<sequence>MQDNIDRHFTGTFKIGEEEITGELIYNKERGTTLLNLGKQLLDIPVGKSYGNLDIITGVLNSGIIVTLFHNRCTQNQTRLFQTQKLVYVAEYSIWSKRNAINIKYNKLECVLENALDWSGLSAIDTSDLSVIKFKVNDNKNVYHWFDATITFHISLNCELFSFPHKEESKVVERLVVSIEADKKQETSYFISVRNKVISLISFAIKNNVNINEQYLYDYDDSYQLDEHTEYYQNYLYTSEHHLPIYNSSQWEYNFTLAQLLPEKDINKELTLLEPVFNLYLSLFKYTDMPPEMIFLNIVQALETFHARFFYDNSKDKYFASVIERFGSCQNYPDIEKLLLCDTQKDKNCKYIILVSRLNDLLIGKNDGLFRDYYVTDAGFAQTVADTRHYYTHYGKSKEKKALKGDKLIDVIGILALLLEYNVCLKLGIDNQEKVRERLSSIAWWKQFQNYYQKENEKKES</sequence>
<protein>
    <submittedName>
        <fullName evidence="3">Uncharacterized protein</fullName>
    </submittedName>
</protein>
<reference evidence="3" key="2">
    <citation type="submission" date="2013-03" db="EMBL/GenBank/DDBJ databases">
        <title>The Genome Sequence of Oribacterium sp. ACB1.</title>
        <authorList>
            <consortium name="The Broad Institute Genomics Platform"/>
            <consortium name="The Broad Institute Genome Sequencing Center for Infectious Disease"/>
            <person name="Earl A."/>
            <person name="Ward D."/>
            <person name="Feldgarden M."/>
            <person name="Gevers D."/>
            <person name="Sizova M."/>
            <person name="Hazen A."/>
            <person name="Epstein S."/>
            <person name="Walker B."/>
            <person name="Young S."/>
            <person name="Zeng Q."/>
            <person name="Gargeya S."/>
            <person name="Fitzgerald M."/>
            <person name="Haas B."/>
            <person name="Abouelleil A."/>
            <person name="Allen A.W."/>
            <person name="Alvarado L."/>
            <person name="Arachchi H.M."/>
            <person name="Berlin A.M."/>
            <person name="Chapman S.B."/>
            <person name="Gainer-Dewar J."/>
            <person name="Goldberg J."/>
            <person name="Griggs A."/>
            <person name="Gujja S."/>
            <person name="Hansen M."/>
            <person name="Howarth C."/>
            <person name="Imamovic A."/>
            <person name="Ireland A."/>
            <person name="Larimer J."/>
            <person name="McCowan C."/>
            <person name="Murphy C."/>
            <person name="Pearson M."/>
            <person name="Poon T.W."/>
            <person name="Priest M."/>
            <person name="Roberts A."/>
            <person name="Saif S."/>
            <person name="Shea T."/>
            <person name="Sisk P."/>
            <person name="Sykes S."/>
            <person name="Wortman J."/>
            <person name="Nusbaum C."/>
            <person name="Birren B."/>
        </authorList>
    </citation>
    <scope>NUCLEOTIDE SEQUENCE [LARGE SCALE GENOMIC DNA]</scope>
    <source>
        <strain evidence="3">ACB1</strain>
    </source>
</reference>
<evidence type="ECO:0000259" key="1">
    <source>
        <dbReference type="Pfam" id="PF18739"/>
    </source>
</evidence>
<dbReference type="InterPro" id="IPR041229">
    <property type="entry name" value="HEPN_Apea"/>
</dbReference>
<dbReference type="Proteomes" id="UP000018461">
    <property type="component" value="Unassembled WGS sequence"/>
</dbReference>
<dbReference type="InterPro" id="IPR041223">
    <property type="entry name" value="ApeA_NTD"/>
</dbReference>
<dbReference type="AlphaFoldDB" id="G9WP69"/>
<dbReference type="Pfam" id="PF18862">
    <property type="entry name" value="ApeA_NTD1"/>
    <property type="match status" value="1"/>
</dbReference>
<reference evidence="3" key="1">
    <citation type="submission" date="2011-08" db="EMBL/GenBank/DDBJ databases">
        <authorList>
            <consortium name="The Broad Institute Genome Sequencing Platform"/>
            <person name="Earl A."/>
            <person name="Ward D."/>
            <person name="Feldgarden M."/>
            <person name="Gevers D."/>
            <person name="Sizova M."/>
            <person name="Hazen A."/>
            <person name="Epstein S."/>
            <person name="Young S.K."/>
            <person name="Zeng Q."/>
            <person name="Gargeya S."/>
            <person name="Fitzgerald M."/>
            <person name="Haas B."/>
            <person name="Abouelleil A."/>
            <person name="Alvarado L."/>
            <person name="Arachchi H.M."/>
            <person name="Berlin A."/>
            <person name="Brown A."/>
            <person name="Chapman S.B."/>
            <person name="Chen Z."/>
            <person name="Dunbar C."/>
            <person name="Freedman E."/>
            <person name="Gearin G."/>
            <person name="Gellesch M."/>
            <person name="Goldberg J."/>
            <person name="Griggs A."/>
            <person name="Gujja S."/>
            <person name="Heiman D."/>
            <person name="Howarth C."/>
            <person name="Larson L."/>
            <person name="Lui A."/>
            <person name="MacDonald P.J.P."/>
            <person name="Montmayeur A."/>
            <person name="Murphy C."/>
            <person name="Neiman D."/>
            <person name="Pearson M."/>
            <person name="Priest M."/>
            <person name="Roberts A."/>
            <person name="Saif S."/>
            <person name="Shea T."/>
            <person name="Shenoy N."/>
            <person name="Sisk P."/>
            <person name="Stolte C."/>
            <person name="Sykes S."/>
            <person name="Wortman J."/>
            <person name="Nusbaum C."/>
            <person name="Birren B."/>
        </authorList>
    </citation>
    <scope>NUCLEOTIDE SEQUENCE</scope>
    <source>
        <strain evidence="3">ACB1</strain>
    </source>
</reference>
<feature type="domain" description="ApeA N-terminal" evidence="2">
    <location>
        <begin position="9"/>
        <end position="269"/>
    </location>
</feature>
<accession>G9WP69</accession>
<evidence type="ECO:0000259" key="2">
    <source>
        <dbReference type="Pfam" id="PF18862"/>
    </source>
</evidence>
<dbReference type="RefSeq" id="WP_009535008.1">
    <property type="nucleotide sequence ID" value="NZ_KE148312.1"/>
</dbReference>
<organism evidence="3 4">
    <name type="scientific">Oribacterium parvum ACB1</name>
    <dbReference type="NCBI Taxonomy" id="796943"/>
    <lineage>
        <taxon>Bacteria</taxon>
        <taxon>Bacillati</taxon>
        <taxon>Bacillota</taxon>
        <taxon>Clostridia</taxon>
        <taxon>Lachnospirales</taxon>
        <taxon>Lachnospiraceae</taxon>
        <taxon>Oribacterium</taxon>
    </lineage>
</organism>
<feature type="domain" description="Apea-like HEPN" evidence="1">
    <location>
        <begin position="296"/>
        <end position="432"/>
    </location>
</feature>
<dbReference type="Pfam" id="PF18739">
    <property type="entry name" value="HEPN_Apea"/>
    <property type="match status" value="1"/>
</dbReference>
<gene>
    <name evidence="3" type="ORF">HMPREF9625_01152</name>
</gene>
<comment type="caution">
    <text evidence="3">The sequence shown here is derived from an EMBL/GenBank/DDBJ whole genome shotgun (WGS) entry which is preliminary data.</text>
</comment>
<dbReference type="STRING" id="796943.HMPREF9625_01152"/>
<dbReference type="EMBL" id="AFZC02000001">
    <property type="protein sequence ID" value="EHL10152.1"/>
    <property type="molecule type" value="Genomic_DNA"/>
</dbReference>
<evidence type="ECO:0000313" key="4">
    <source>
        <dbReference type="Proteomes" id="UP000018461"/>
    </source>
</evidence>
<evidence type="ECO:0000313" key="3">
    <source>
        <dbReference type="EMBL" id="EHL10152.1"/>
    </source>
</evidence>
<dbReference type="HOGENOM" id="CLU_571998_0_0_9"/>
<keyword evidence="4" id="KW-1185">Reference proteome</keyword>